<evidence type="ECO:0000256" key="3">
    <source>
        <dbReference type="SAM" id="Phobius"/>
    </source>
</evidence>
<feature type="coiled-coil region" evidence="1">
    <location>
        <begin position="358"/>
        <end position="416"/>
    </location>
</feature>
<feature type="region of interest" description="Disordered" evidence="2">
    <location>
        <begin position="421"/>
        <end position="441"/>
    </location>
</feature>
<evidence type="ECO:0000313" key="5">
    <source>
        <dbReference type="EMBL" id="TNC12087.1"/>
    </source>
</evidence>
<dbReference type="Proteomes" id="UP000305267">
    <property type="component" value="Unassembled WGS sequence"/>
</dbReference>
<dbReference type="EMBL" id="VDDA01000007">
    <property type="protein sequence ID" value="TNC12087.1"/>
    <property type="molecule type" value="Genomic_DNA"/>
</dbReference>
<keyword evidence="3" id="KW-1133">Transmembrane helix</keyword>
<gene>
    <name evidence="5" type="ORF">FF100_17815</name>
</gene>
<dbReference type="InterPro" id="IPR032807">
    <property type="entry name" value="GNVR"/>
</dbReference>
<evidence type="ECO:0000313" key="6">
    <source>
        <dbReference type="Proteomes" id="UP000305267"/>
    </source>
</evidence>
<evidence type="ECO:0000256" key="1">
    <source>
        <dbReference type="SAM" id="Coils"/>
    </source>
</evidence>
<organism evidence="5 6">
    <name type="scientific">Methylobacterium terricola</name>
    <dbReference type="NCBI Taxonomy" id="2583531"/>
    <lineage>
        <taxon>Bacteria</taxon>
        <taxon>Pseudomonadati</taxon>
        <taxon>Pseudomonadota</taxon>
        <taxon>Alphaproteobacteria</taxon>
        <taxon>Hyphomicrobiales</taxon>
        <taxon>Methylobacteriaceae</taxon>
        <taxon>Methylobacterium</taxon>
    </lineage>
</organism>
<dbReference type="GO" id="GO:0005886">
    <property type="term" value="C:plasma membrane"/>
    <property type="evidence" value="ECO:0007669"/>
    <property type="project" value="TreeGrafter"/>
</dbReference>
<feature type="coiled-coil region" evidence="1">
    <location>
        <begin position="225"/>
        <end position="289"/>
    </location>
</feature>
<accession>A0A5C4LHL5</accession>
<evidence type="ECO:0000256" key="2">
    <source>
        <dbReference type="SAM" id="MobiDB-lite"/>
    </source>
</evidence>
<sequence length="689" mass="74339">MSRVDLASGPGKWTWRVDLASGHRMRQGHEMSTADPAAATTRRTGGTLADLWGSARRRSLWIVASAGVMASLGGLYALKQVPTYRATVELLIDPQALQIVGRGLSRQDAPAQLDFANLESQGLILLSAKLLDPVVAELGLAEDPVLTRGAPPGADSAVVALEALRKRIVVRRVENSFNFQLTVAYPDARRAAEIANTIAAQFFEVGARDRISAVRRANEALLTQAGDLRAQLNRADVAVERYRAEKGLIGSSDAGLLVSQQLKELYTQITAAETNLARLSARREQVRALREPDGQVQAVPEADTSQVMVSLRTQYAQTLQEIAQLSRSLGPSHPQMIALAAQRAATARLIAAEADRIRRTIDEDLRRAEASLRQLRSRADRLIQNQTSSNQEGIRLRQLESEAEAIRRTYNLVLDRTKDLEQQQSINPSNSQIVSRATPPLKPSDTPAPIVVVAAGLFGAVLGLILGFLYDLWRGNITTVAGLGAAGAPVWARLQRPGRRGRGGGADEALVTVARELRTRLAGRNQAVVVTVASDGFGPERLHAAEVLTDLLIRLGEPALLVPEQAHARLGFGDGPRSDVPVRGQLSVVEPVRGVERMMRPEIIVAERDVGRGDGWLSIPETSDAILLVVAPGRMTRARLERLLETLDGAGRFRAQGLFGLVAVEGRRSIAPLRPAAGSSPVPGRVRAA</sequence>
<dbReference type="PANTHER" id="PTHR32309:SF13">
    <property type="entry name" value="FERRIC ENTEROBACTIN TRANSPORT PROTEIN FEPE"/>
    <property type="match status" value="1"/>
</dbReference>
<keyword evidence="3" id="KW-0472">Membrane</keyword>
<keyword evidence="6" id="KW-1185">Reference proteome</keyword>
<dbReference type="OrthoDB" id="230260at2"/>
<proteinExistence type="predicted"/>
<keyword evidence="3" id="KW-0812">Transmembrane</keyword>
<evidence type="ECO:0000259" key="4">
    <source>
        <dbReference type="Pfam" id="PF13807"/>
    </source>
</evidence>
<feature type="transmembrane region" description="Helical" evidence="3">
    <location>
        <begin position="450"/>
        <end position="470"/>
    </location>
</feature>
<dbReference type="Pfam" id="PF13807">
    <property type="entry name" value="GNVR"/>
    <property type="match status" value="1"/>
</dbReference>
<protein>
    <recommendedName>
        <fullName evidence="4">Tyrosine-protein kinase G-rich domain-containing protein</fullName>
    </recommendedName>
</protein>
<dbReference type="PANTHER" id="PTHR32309">
    <property type="entry name" value="TYROSINE-PROTEIN KINASE"/>
    <property type="match status" value="1"/>
</dbReference>
<dbReference type="AlphaFoldDB" id="A0A5C4LHL5"/>
<dbReference type="GO" id="GO:0004713">
    <property type="term" value="F:protein tyrosine kinase activity"/>
    <property type="evidence" value="ECO:0007669"/>
    <property type="project" value="TreeGrafter"/>
</dbReference>
<comment type="caution">
    <text evidence="5">The sequence shown here is derived from an EMBL/GenBank/DDBJ whole genome shotgun (WGS) entry which is preliminary data.</text>
</comment>
<feature type="domain" description="Tyrosine-protein kinase G-rich" evidence="4">
    <location>
        <begin position="396"/>
        <end position="468"/>
    </location>
</feature>
<reference evidence="5 6" key="1">
    <citation type="submission" date="2019-06" db="EMBL/GenBank/DDBJ databases">
        <title>Genome of Methylobacterium sp. 17Sr1-39.</title>
        <authorList>
            <person name="Seo T."/>
        </authorList>
    </citation>
    <scope>NUCLEOTIDE SEQUENCE [LARGE SCALE GENOMIC DNA]</scope>
    <source>
        <strain evidence="5 6">17Sr1-39</strain>
    </source>
</reference>
<name>A0A5C4LHL5_9HYPH</name>
<keyword evidence="1" id="KW-0175">Coiled coil</keyword>
<dbReference type="InterPro" id="IPR050445">
    <property type="entry name" value="Bact_polysacc_biosynth/exp"/>
</dbReference>
<feature type="compositionally biased region" description="Low complexity" evidence="2">
    <location>
        <begin position="422"/>
        <end position="435"/>
    </location>
</feature>